<dbReference type="InterPro" id="IPR036249">
    <property type="entry name" value="Thioredoxin-like_sf"/>
</dbReference>
<keyword evidence="4" id="KW-1185">Reference proteome</keyword>
<dbReference type="OrthoDB" id="9811036at2"/>
<feature type="chain" id="PRO_5010433472" evidence="1">
    <location>
        <begin position="29"/>
        <end position="191"/>
    </location>
</feature>
<reference evidence="4" key="1">
    <citation type="submission" date="2016-10" db="EMBL/GenBank/DDBJ databases">
        <authorList>
            <person name="Varghese N."/>
        </authorList>
    </citation>
    <scope>NUCLEOTIDE SEQUENCE [LARGE SCALE GENOMIC DNA]</scope>
    <source>
        <strain evidence="4">HL 19</strain>
    </source>
</reference>
<proteinExistence type="predicted"/>
<dbReference type="EMBL" id="FMUN01000009">
    <property type="protein sequence ID" value="SCY63685.1"/>
    <property type="molecule type" value="Genomic_DNA"/>
</dbReference>
<evidence type="ECO:0000313" key="4">
    <source>
        <dbReference type="Proteomes" id="UP000183104"/>
    </source>
</evidence>
<gene>
    <name evidence="3" type="ORF">SAMN05661077_2775</name>
</gene>
<dbReference type="PROSITE" id="PS51352">
    <property type="entry name" value="THIOREDOXIN_2"/>
    <property type="match status" value="1"/>
</dbReference>
<name>A0A0P9ERR3_9GAMM</name>
<dbReference type="Gene3D" id="3.40.30.10">
    <property type="entry name" value="Glutaredoxin"/>
    <property type="match status" value="1"/>
</dbReference>
<dbReference type="AlphaFoldDB" id="A0A0P9ERR3"/>
<feature type="domain" description="Thioredoxin" evidence="2">
    <location>
        <begin position="17"/>
        <end position="166"/>
    </location>
</feature>
<dbReference type="SUPFAM" id="SSF52833">
    <property type="entry name" value="Thioredoxin-like"/>
    <property type="match status" value="1"/>
</dbReference>
<evidence type="ECO:0000256" key="1">
    <source>
        <dbReference type="SAM" id="SignalP"/>
    </source>
</evidence>
<protein>
    <submittedName>
        <fullName evidence="3">Thioredoxin-related protein</fullName>
    </submittedName>
</protein>
<dbReference type="Proteomes" id="UP000183104">
    <property type="component" value="Unassembled WGS sequence"/>
</dbReference>
<organism evidence="3 4">
    <name type="scientific">Thiohalorhabdus denitrificans</name>
    <dbReference type="NCBI Taxonomy" id="381306"/>
    <lineage>
        <taxon>Bacteria</taxon>
        <taxon>Pseudomonadati</taxon>
        <taxon>Pseudomonadota</taxon>
        <taxon>Gammaproteobacteria</taxon>
        <taxon>Thiohalorhabdales</taxon>
        <taxon>Thiohalorhabdaceae</taxon>
        <taxon>Thiohalorhabdus</taxon>
    </lineage>
</organism>
<feature type="signal peptide" evidence="1">
    <location>
        <begin position="1"/>
        <end position="28"/>
    </location>
</feature>
<dbReference type="Pfam" id="PF13098">
    <property type="entry name" value="Thioredoxin_2"/>
    <property type="match status" value="1"/>
</dbReference>
<keyword evidence="1" id="KW-0732">Signal</keyword>
<dbReference type="STRING" id="381306.AN478_04830"/>
<evidence type="ECO:0000259" key="2">
    <source>
        <dbReference type="PROSITE" id="PS51352"/>
    </source>
</evidence>
<accession>A0A0P9ERR3</accession>
<evidence type="ECO:0000313" key="3">
    <source>
        <dbReference type="EMBL" id="SCY63685.1"/>
    </source>
</evidence>
<dbReference type="InterPro" id="IPR012336">
    <property type="entry name" value="Thioredoxin-like_fold"/>
</dbReference>
<dbReference type="InterPro" id="IPR013766">
    <property type="entry name" value="Thioredoxin_domain"/>
</dbReference>
<sequence length="191" mass="21780">MKRTRPWKRILTLGLGALLALAAAPVQAERADPQSFYNIPAFGDFQRNLQDAVDSGKKGMLLYFHQDECPFCQKMEEEVFTQPIVHDFFHKYFDVYKVNIKGDAQFVDVDGDSLSQGDFAVQNRARATPTLIVYDEEGEEAVRFISNPSTPEMLALGKFVVDGAYEEGKDFFNYKREATTGIKQEIREEYL</sequence>
<dbReference type="RefSeq" id="WP_054965480.1">
    <property type="nucleotide sequence ID" value="NZ_FMUN01000009.1"/>
</dbReference>